<sequence length="292" mass="31594">MSPMLPPRPRWAVLLLAMALLSTGCASMTPPPGQGTRLRYSPREAETPHCMASPSSLVPKPEMPQWPHHRQGVHEEVGPGRGDAVEPARQGALATHLAFVRALGDVSTSTRRISGELSRLGTSKQGIAGRFPELFVPFVEYGIQQLRWIDAELAAATRLSTLASEMEDPDMQLALVRLGGPRLQAAMMGSMLLAAWLDFLHLADVVLTQSPSYSVERVFLQLSHLRTMIGPAMAALASREPGQVEAAAADLPALIGHLTGEFAATQGSGRGESLQKMLLVKSSSNRWPWARR</sequence>
<dbReference type="RefSeq" id="WP_267534343.1">
    <property type="nucleotide sequence ID" value="NZ_JAPNKA010000001.1"/>
</dbReference>
<protein>
    <submittedName>
        <fullName evidence="3">Uncharacterized protein</fullName>
    </submittedName>
</protein>
<evidence type="ECO:0000313" key="4">
    <source>
        <dbReference type="Proteomes" id="UP001207654"/>
    </source>
</evidence>
<gene>
    <name evidence="3" type="ORF">OV287_13040</name>
</gene>
<accession>A0ABT4A2B2</accession>
<feature type="chain" id="PRO_5047176333" evidence="2">
    <location>
        <begin position="29"/>
        <end position="292"/>
    </location>
</feature>
<feature type="compositionally biased region" description="Basic and acidic residues" evidence="1">
    <location>
        <begin position="72"/>
        <end position="86"/>
    </location>
</feature>
<feature type="signal peptide" evidence="2">
    <location>
        <begin position="1"/>
        <end position="28"/>
    </location>
</feature>
<reference evidence="3 4" key="1">
    <citation type="submission" date="2022-11" db="EMBL/GenBank/DDBJ databases">
        <title>Minimal conservation of predation-associated metabolite biosynthetic gene clusters underscores biosynthetic potential of Myxococcota including descriptions for ten novel species: Archangium lansinium sp. nov., Myxococcus landrumus sp. nov., Nannocystis bai.</title>
        <authorList>
            <person name="Ahearne A."/>
            <person name="Stevens C."/>
            <person name="Phillips K."/>
        </authorList>
    </citation>
    <scope>NUCLEOTIDE SEQUENCE [LARGE SCALE GENOMIC DNA]</scope>
    <source>
        <strain evidence="3 4">MIWBW</strain>
    </source>
</reference>
<evidence type="ECO:0000256" key="1">
    <source>
        <dbReference type="SAM" id="MobiDB-lite"/>
    </source>
</evidence>
<name>A0ABT4A2B2_9BACT</name>
<feature type="region of interest" description="Disordered" evidence="1">
    <location>
        <begin position="64"/>
        <end position="86"/>
    </location>
</feature>
<dbReference type="Proteomes" id="UP001207654">
    <property type="component" value="Unassembled WGS sequence"/>
</dbReference>
<organism evidence="3 4">
    <name type="scientific">Archangium lansingense</name>
    <dbReference type="NCBI Taxonomy" id="2995310"/>
    <lineage>
        <taxon>Bacteria</taxon>
        <taxon>Pseudomonadati</taxon>
        <taxon>Myxococcota</taxon>
        <taxon>Myxococcia</taxon>
        <taxon>Myxococcales</taxon>
        <taxon>Cystobacterineae</taxon>
        <taxon>Archangiaceae</taxon>
        <taxon>Archangium</taxon>
    </lineage>
</organism>
<proteinExistence type="predicted"/>
<keyword evidence="2" id="KW-0732">Signal</keyword>
<keyword evidence="4" id="KW-1185">Reference proteome</keyword>
<evidence type="ECO:0000256" key="2">
    <source>
        <dbReference type="SAM" id="SignalP"/>
    </source>
</evidence>
<evidence type="ECO:0000313" key="3">
    <source>
        <dbReference type="EMBL" id="MCY1075409.1"/>
    </source>
</evidence>
<comment type="caution">
    <text evidence="3">The sequence shown here is derived from an EMBL/GenBank/DDBJ whole genome shotgun (WGS) entry which is preliminary data.</text>
</comment>
<dbReference type="EMBL" id="JAPNKA010000001">
    <property type="protein sequence ID" value="MCY1075409.1"/>
    <property type="molecule type" value="Genomic_DNA"/>
</dbReference>